<dbReference type="PROSITE" id="PS51257">
    <property type="entry name" value="PROKAR_LIPOPROTEIN"/>
    <property type="match status" value="1"/>
</dbReference>
<dbReference type="Pfam" id="PF00056">
    <property type="entry name" value="Ldh_1_N"/>
    <property type="match status" value="1"/>
</dbReference>
<keyword evidence="7" id="KW-0021">Allosteric enzyme</keyword>
<feature type="modified residue" description="Phosphotyrosine" evidence="7">
    <location>
        <position position="226"/>
    </location>
</feature>
<keyword evidence="7" id="KW-0597">Phosphoprotein</keyword>
<evidence type="ECO:0000256" key="2">
    <source>
        <dbReference type="ARBA" id="ARBA00006054"/>
    </source>
</evidence>
<keyword evidence="4 7" id="KW-0560">Oxidoreductase</keyword>
<feature type="binding site" evidence="7">
    <location>
        <position position="40"/>
    </location>
    <ligand>
        <name>NAD(+)</name>
        <dbReference type="ChEBI" id="CHEBI:57540"/>
    </ligand>
</feature>
<comment type="caution">
    <text evidence="7">Lacks conserved residue(s) required for the propagation of feature annotation.</text>
</comment>
<feature type="binding site" evidence="7">
    <location>
        <begin position="123"/>
        <end position="125"/>
    </location>
    <ligand>
        <name>NAD(+)</name>
        <dbReference type="ChEBI" id="CHEBI:57540"/>
    </ligand>
</feature>
<feature type="binding site" evidence="7">
    <location>
        <begin position="125"/>
        <end position="128"/>
    </location>
    <ligand>
        <name>substrate</name>
    </ligand>
</feature>
<feature type="binding site" evidence="7">
    <location>
        <position position="173"/>
    </location>
    <ligand>
        <name>beta-D-fructose 1,6-bisphosphate</name>
        <dbReference type="ChEBI" id="CHEBI:32966"/>
        <note>allosteric activator</note>
    </ligand>
</feature>
<feature type="binding site" evidence="7">
    <location>
        <position position="19"/>
    </location>
    <ligand>
        <name>NAD(+)</name>
        <dbReference type="ChEBI" id="CHEBI:57540"/>
    </ligand>
</feature>
<accession>A0ABW1X1P3</accession>
<dbReference type="PRINTS" id="PR00086">
    <property type="entry name" value="LLDHDRGNASE"/>
</dbReference>
<evidence type="ECO:0000256" key="5">
    <source>
        <dbReference type="ARBA" id="ARBA00023027"/>
    </source>
</evidence>
<proteinExistence type="inferred from homology"/>
<feature type="binding site" evidence="7">
    <location>
        <position position="45"/>
    </location>
    <ligand>
        <name>NAD(+)</name>
        <dbReference type="ChEBI" id="CHEBI:57540"/>
    </ligand>
</feature>
<organism evidence="10 11">
    <name type="scientific">Luteococcus sanguinis</name>
    <dbReference type="NCBI Taxonomy" id="174038"/>
    <lineage>
        <taxon>Bacteria</taxon>
        <taxon>Bacillati</taxon>
        <taxon>Actinomycetota</taxon>
        <taxon>Actinomycetes</taxon>
        <taxon>Propionibacteriales</taxon>
        <taxon>Propionibacteriaceae</taxon>
        <taxon>Luteococcus</taxon>
    </lineage>
</organism>
<dbReference type="InterPro" id="IPR015955">
    <property type="entry name" value="Lactate_DH/Glyco_Ohase_4_C"/>
</dbReference>
<comment type="caution">
    <text evidence="10">The sequence shown here is derived from an EMBL/GenBank/DDBJ whole genome shotgun (WGS) entry which is preliminary data.</text>
</comment>
<evidence type="ECO:0000256" key="6">
    <source>
        <dbReference type="ARBA" id="ARBA00049258"/>
    </source>
</evidence>
<dbReference type="Pfam" id="PF02866">
    <property type="entry name" value="Ldh_1_C"/>
    <property type="match status" value="1"/>
</dbReference>
<gene>
    <name evidence="7" type="primary">ldh</name>
    <name evidence="10" type="ORF">ACFP57_09175</name>
</gene>
<comment type="catalytic activity">
    <reaction evidence="6 7">
        <text>(S)-lactate + NAD(+) = pyruvate + NADH + H(+)</text>
        <dbReference type="Rhea" id="RHEA:23444"/>
        <dbReference type="ChEBI" id="CHEBI:15361"/>
        <dbReference type="ChEBI" id="CHEBI:15378"/>
        <dbReference type="ChEBI" id="CHEBI:16651"/>
        <dbReference type="ChEBI" id="CHEBI:57540"/>
        <dbReference type="ChEBI" id="CHEBI:57945"/>
        <dbReference type="EC" id="1.1.1.27"/>
    </reaction>
</comment>
<comment type="function">
    <text evidence="7">Catalyzes the conversion of lactate to pyruvate.</text>
</comment>
<dbReference type="InterPro" id="IPR036291">
    <property type="entry name" value="NAD(P)-bd_dom_sf"/>
</dbReference>
<evidence type="ECO:0000259" key="8">
    <source>
        <dbReference type="Pfam" id="PF00056"/>
    </source>
</evidence>
<feature type="binding site" evidence="7">
    <location>
        <position position="87"/>
    </location>
    <ligand>
        <name>substrate</name>
    </ligand>
</feature>
<evidence type="ECO:0000313" key="11">
    <source>
        <dbReference type="Proteomes" id="UP001596266"/>
    </source>
</evidence>
<comment type="subunit">
    <text evidence="7">Homotetramer.</text>
</comment>
<feature type="domain" description="Lactate/malate dehydrogenase C-terminal" evidence="9">
    <location>
        <begin position="150"/>
        <end position="312"/>
    </location>
</feature>
<feature type="binding site" evidence="7">
    <location>
        <position position="158"/>
    </location>
    <ligand>
        <name>beta-D-fructose 1,6-bisphosphate</name>
        <dbReference type="ChEBI" id="CHEBI:32966"/>
        <note>allosteric activator</note>
    </ligand>
</feature>
<dbReference type="SUPFAM" id="SSF51735">
    <property type="entry name" value="NAD(P)-binding Rossmann-fold domains"/>
    <property type="match status" value="1"/>
</dbReference>
<feature type="binding site" evidence="7">
    <location>
        <begin position="153"/>
        <end position="156"/>
    </location>
    <ligand>
        <name>substrate</name>
    </ligand>
</feature>
<evidence type="ECO:0000256" key="3">
    <source>
        <dbReference type="ARBA" id="ARBA00012967"/>
    </source>
</evidence>
<feature type="binding site" evidence="7">
    <location>
        <position position="235"/>
    </location>
    <ligand>
        <name>substrate</name>
    </ligand>
</feature>
<feature type="binding site" evidence="7">
    <location>
        <position position="148"/>
    </location>
    <ligand>
        <name>NAD(+)</name>
        <dbReference type="ChEBI" id="CHEBI:57540"/>
    </ligand>
</feature>
<comment type="activity regulation">
    <text evidence="7">Allosterically activated by fructose 1,6-bisphosphate (FBP).</text>
</comment>
<dbReference type="GO" id="GO:0004459">
    <property type="term" value="F:L-lactate dehydrogenase (NAD+) activity"/>
    <property type="evidence" value="ECO:0007669"/>
    <property type="project" value="UniProtKB-EC"/>
</dbReference>
<dbReference type="HAMAP" id="MF_00488">
    <property type="entry name" value="Lactate_dehydrog"/>
    <property type="match status" value="1"/>
</dbReference>
<dbReference type="PANTHER" id="PTHR43128:SF16">
    <property type="entry name" value="L-LACTATE DEHYDROGENASE"/>
    <property type="match status" value="1"/>
</dbReference>
<dbReference type="Proteomes" id="UP001596266">
    <property type="component" value="Unassembled WGS sequence"/>
</dbReference>
<sequence>MARSHRHSSKVSIIGAGAVGTSLAYACLIRGSANVISIYDIASQKVQAEVKDLSHGTQFTHSVVMGGDDISVVKDSSVVVITAGARQQPGQTRLDLAATNTKILEKLMPQLVEQAPNALYVLVTNPCDVLTVVAQKVSGLPTAQVFSTGTMLDTSRLRWLIANKVKVSQSNVHATIVGEHGDSEFPVWSSAHISSVPIRDWVYAGRRPFSDQVLADLAHEAAHAAYEVIEGKGATNYAIGLAGARLVEALLSPTRTVLPLSSVVDGYYGLHDVALSLPTLVSSAGIERVLEVPMDASEVSSLLSSADQLRGTLSTLGY</sequence>
<feature type="active site" description="Proton acceptor" evidence="7">
    <location>
        <position position="180"/>
    </location>
</feature>
<dbReference type="PROSITE" id="PS00064">
    <property type="entry name" value="L_LDH"/>
    <property type="match status" value="1"/>
</dbReference>
<evidence type="ECO:0000256" key="1">
    <source>
        <dbReference type="ARBA" id="ARBA00004843"/>
    </source>
</evidence>
<comment type="similarity">
    <text evidence="2 7">Belongs to the LDH/MDH superfamily. LDH family.</text>
</comment>
<comment type="subcellular location">
    <subcellularLocation>
        <location evidence="7">Cytoplasm</location>
    </subcellularLocation>
</comment>
<dbReference type="InterPro" id="IPR001236">
    <property type="entry name" value="Lactate/malate_DH_N"/>
</dbReference>
<evidence type="ECO:0000256" key="7">
    <source>
        <dbReference type="HAMAP-Rule" id="MF_00488"/>
    </source>
</evidence>
<feature type="binding site" evidence="7">
    <location>
        <begin position="84"/>
        <end position="85"/>
    </location>
    <ligand>
        <name>NAD(+)</name>
        <dbReference type="ChEBI" id="CHEBI:57540"/>
    </ligand>
</feature>
<evidence type="ECO:0000313" key="10">
    <source>
        <dbReference type="EMBL" id="MFC6397147.1"/>
    </source>
</evidence>
<dbReference type="InterPro" id="IPR022383">
    <property type="entry name" value="Lactate/malate_DH_C"/>
</dbReference>
<dbReference type="Gene3D" id="3.40.50.720">
    <property type="entry name" value="NAD(P)-binding Rossmann-like Domain"/>
    <property type="match status" value="1"/>
</dbReference>
<keyword evidence="7" id="KW-0963">Cytoplasm</keyword>
<reference evidence="11" key="1">
    <citation type="journal article" date="2019" name="Int. J. Syst. Evol. Microbiol.">
        <title>The Global Catalogue of Microorganisms (GCM) 10K type strain sequencing project: providing services to taxonomists for standard genome sequencing and annotation.</title>
        <authorList>
            <consortium name="The Broad Institute Genomics Platform"/>
            <consortium name="The Broad Institute Genome Sequencing Center for Infectious Disease"/>
            <person name="Wu L."/>
            <person name="Ma J."/>
        </authorList>
    </citation>
    <scope>NUCLEOTIDE SEQUENCE [LARGE SCALE GENOMIC DNA]</scope>
    <source>
        <strain evidence="11">CGMCC 1.15277</strain>
    </source>
</reference>
<feature type="domain" description="Lactate/malate dehydrogenase N-terminal" evidence="8">
    <location>
        <begin position="10"/>
        <end position="146"/>
    </location>
</feature>
<dbReference type="PANTHER" id="PTHR43128">
    <property type="entry name" value="L-2-HYDROXYCARBOXYLATE DEHYDROGENASE (NAD(P)(+))"/>
    <property type="match status" value="1"/>
</dbReference>
<dbReference type="EC" id="1.1.1.27" evidence="3 7"/>
<evidence type="ECO:0000256" key="4">
    <source>
        <dbReference type="ARBA" id="ARBA00023002"/>
    </source>
</evidence>
<dbReference type="NCBIfam" id="TIGR01771">
    <property type="entry name" value="L-LDH-NAD"/>
    <property type="match status" value="1"/>
</dbReference>
<feature type="binding site" evidence="7">
    <location>
        <position position="93"/>
    </location>
    <ligand>
        <name>substrate</name>
    </ligand>
</feature>
<dbReference type="InterPro" id="IPR001557">
    <property type="entry name" value="L-lactate/malate_DH"/>
</dbReference>
<keyword evidence="11" id="KW-1185">Reference proteome</keyword>
<dbReference type="RefSeq" id="WP_343884658.1">
    <property type="nucleotide sequence ID" value="NZ_BAAAKI010000003.1"/>
</dbReference>
<dbReference type="Gene3D" id="3.90.110.10">
    <property type="entry name" value="Lactate dehydrogenase/glycoside hydrolase, family 4, C-terminal"/>
    <property type="match status" value="1"/>
</dbReference>
<dbReference type="InterPro" id="IPR011304">
    <property type="entry name" value="L-lactate_DH"/>
</dbReference>
<dbReference type="InterPro" id="IPR018177">
    <property type="entry name" value="L-lactate_DH_AS"/>
</dbReference>
<protein>
    <recommendedName>
        <fullName evidence="3 7">L-lactate dehydrogenase</fullName>
        <shortName evidence="7">L-LDH</shortName>
        <ecNumber evidence="3 7">1.1.1.27</ecNumber>
    </recommendedName>
</protein>
<dbReference type="PIRSF" id="PIRSF000102">
    <property type="entry name" value="Lac_mal_DH"/>
    <property type="match status" value="1"/>
</dbReference>
<name>A0ABW1X1P3_9ACTN</name>
<keyword evidence="5 7" id="KW-0520">NAD</keyword>
<dbReference type="SUPFAM" id="SSF56327">
    <property type="entry name" value="LDH C-terminal domain-like"/>
    <property type="match status" value="1"/>
</dbReference>
<dbReference type="EMBL" id="JBHSUA010000018">
    <property type="protein sequence ID" value="MFC6397147.1"/>
    <property type="molecule type" value="Genomic_DNA"/>
</dbReference>
<evidence type="ECO:0000259" key="9">
    <source>
        <dbReference type="Pfam" id="PF02866"/>
    </source>
</evidence>
<comment type="pathway">
    <text evidence="1 7">Fermentation; pyruvate fermentation to lactate; (S)-lactate from pyruvate: step 1/1.</text>
</comment>